<comment type="similarity">
    <text evidence="1">Belongs to the RutC family.</text>
</comment>
<name>A0ABW0LC52_9BURK</name>
<evidence type="ECO:0000313" key="2">
    <source>
        <dbReference type="EMBL" id="MFC5462426.1"/>
    </source>
</evidence>
<dbReference type="EMBL" id="JBHSMU010000016">
    <property type="protein sequence ID" value="MFC5462426.1"/>
    <property type="molecule type" value="Genomic_DNA"/>
</dbReference>
<dbReference type="InterPro" id="IPR006056">
    <property type="entry name" value="RidA"/>
</dbReference>
<sequence>MVSHPFNEEDRVNTRKLMTALCVAATAIAASGCAVHSHRGKEVLSTDQIYPAIGPYSQMVGHGKVIYFSGVIPLDKTGTTIVGATTEEQTRQVLDYIRAKLASQGLNFSDVLMSTVYMKDLNDFAAMNRVYGEYFQKDPPARATLEVARLPRDARIEIAVVAARR</sequence>
<dbReference type="Pfam" id="PF01042">
    <property type="entry name" value="Ribonuc_L-PSP"/>
    <property type="match status" value="1"/>
</dbReference>
<evidence type="ECO:0000256" key="1">
    <source>
        <dbReference type="ARBA" id="ARBA00010552"/>
    </source>
</evidence>
<dbReference type="CDD" id="cd00448">
    <property type="entry name" value="YjgF_YER057c_UK114_family"/>
    <property type="match status" value="1"/>
</dbReference>
<dbReference type="Proteomes" id="UP001596050">
    <property type="component" value="Unassembled WGS sequence"/>
</dbReference>
<proteinExistence type="inferred from homology"/>
<dbReference type="InterPro" id="IPR006175">
    <property type="entry name" value="YjgF/YER057c/UK114"/>
</dbReference>
<dbReference type="InterPro" id="IPR019897">
    <property type="entry name" value="RidA_CS"/>
</dbReference>
<dbReference type="InterPro" id="IPR035959">
    <property type="entry name" value="RutC-like_sf"/>
</dbReference>
<dbReference type="SUPFAM" id="SSF55298">
    <property type="entry name" value="YjgF-like"/>
    <property type="match status" value="1"/>
</dbReference>
<dbReference type="GO" id="GO:0016787">
    <property type="term" value="F:hydrolase activity"/>
    <property type="evidence" value="ECO:0007669"/>
    <property type="project" value="UniProtKB-KW"/>
</dbReference>
<dbReference type="PANTHER" id="PTHR11803:SF39">
    <property type="entry name" value="2-IMINOBUTANOATE_2-IMINOPROPANOATE DEAMINASE"/>
    <property type="match status" value="1"/>
</dbReference>
<accession>A0ABW0LC52</accession>
<reference evidence="3" key="1">
    <citation type="journal article" date="2019" name="Int. J. Syst. Evol. Microbiol.">
        <title>The Global Catalogue of Microorganisms (GCM) 10K type strain sequencing project: providing services to taxonomists for standard genome sequencing and annotation.</title>
        <authorList>
            <consortium name="The Broad Institute Genomics Platform"/>
            <consortium name="The Broad Institute Genome Sequencing Center for Infectious Disease"/>
            <person name="Wu L."/>
            <person name="Ma J."/>
        </authorList>
    </citation>
    <scope>NUCLEOTIDE SEQUENCE [LARGE SCALE GENOMIC DNA]</scope>
    <source>
        <strain evidence="3">KACC 12649</strain>
    </source>
</reference>
<dbReference type="Gene3D" id="3.30.1330.40">
    <property type="entry name" value="RutC-like"/>
    <property type="match status" value="1"/>
</dbReference>
<protein>
    <submittedName>
        <fullName evidence="2">Rid family detoxifying hydrolase</fullName>
    </submittedName>
</protein>
<dbReference type="PROSITE" id="PS01094">
    <property type="entry name" value="UPF0076"/>
    <property type="match status" value="1"/>
</dbReference>
<keyword evidence="3" id="KW-1185">Reference proteome</keyword>
<comment type="caution">
    <text evidence="2">The sequence shown here is derived from an EMBL/GenBank/DDBJ whole genome shotgun (WGS) entry which is preliminary data.</text>
</comment>
<dbReference type="PANTHER" id="PTHR11803">
    <property type="entry name" value="2-IMINOBUTANOATE/2-IMINOPROPANOATE DEAMINASE RIDA"/>
    <property type="match status" value="1"/>
</dbReference>
<evidence type="ECO:0000313" key="3">
    <source>
        <dbReference type="Proteomes" id="UP001596050"/>
    </source>
</evidence>
<keyword evidence="2" id="KW-0378">Hydrolase</keyword>
<organism evidence="2 3">
    <name type="scientific">Massilia niabensis</name>
    <dbReference type="NCBI Taxonomy" id="544910"/>
    <lineage>
        <taxon>Bacteria</taxon>
        <taxon>Pseudomonadati</taxon>
        <taxon>Pseudomonadota</taxon>
        <taxon>Betaproteobacteria</taxon>
        <taxon>Burkholderiales</taxon>
        <taxon>Oxalobacteraceae</taxon>
        <taxon>Telluria group</taxon>
        <taxon>Massilia</taxon>
    </lineage>
</organism>
<dbReference type="NCBIfam" id="TIGR00004">
    <property type="entry name" value="Rid family detoxifying hydrolase"/>
    <property type="match status" value="1"/>
</dbReference>
<gene>
    <name evidence="2" type="ORF">ACFPN5_21695</name>
</gene>
<dbReference type="RefSeq" id="WP_379785913.1">
    <property type="nucleotide sequence ID" value="NZ_JBHSMU010000016.1"/>
</dbReference>